<evidence type="ECO:0000256" key="1">
    <source>
        <dbReference type="SAM" id="Coils"/>
    </source>
</evidence>
<dbReference type="AlphaFoldDB" id="A0A6A5T3A3"/>
<keyword evidence="3" id="KW-1185">Reference proteome</keyword>
<keyword evidence="1" id="KW-0175">Coiled coil</keyword>
<name>A0A6A5T3A3_9PLEO</name>
<dbReference type="Proteomes" id="UP000800038">
    <property type="component" value="Unassembled WGS sequence"/>
</dbReference>
<evidence type="ECO:0000313" key="2">
    <source>
        <dbReference type="EMBL" id="KAF1946392.1"/>
    </source>
</evidence>
<dbReference type="OrthoDB" id="3671487at2759"/>
<feature type="coiled-coil region" evidence="1">
    <location>
        <begin position="145"/>
        <end position="172"/>
    </location>
</feature>
<accession>A0A6A5T3A3</accession>
<reference evidence="2" key="1">
    <citation type="journal article" date="2020" name="Stud. Mycol.">
        <title>101 Dothideomycetes genomes: a test case for predicting lifestyles and emergence of pathogens.</title>
        <authorList>
            <person name="Haridas S."/>
            <person name="Albert R."/>
            <person name="Binder M."/>
            <person name="Bloem J."/>
            <person name="Labutti K."/>
            <person name="Salamov A."/>
            <person name="Andreopoulos B."/>
            <person name="Baker S."/>
            <person name="Barry K."/>
            <person name="Bills G."/>
            <person name="Bluhm B."/>
            <person name="Cannon C."/>
            <person name="Castanera R."/>
            <person name="Culley D."/>
            <person name="Daum C."/>
            <person name="Ezra D."/>
            <person name="Gonzalez J."/>
            <person name="Henrissat B."/>
            <person name="Kuo A."/>
            <person name="Liang C."/>
            <person name="Lipzen A."/>
            <person name="Lutzoni F."/>
            <person name="Magnuson J."/>
            <person name="Mondo S."/>
            <person name="Nolan M."/>
            <person name="Ohm R."/>
            <person name="Pangilinan J."/>
            <person name="Park H.-J."/>
            <person name="Ramirez L."/>
            <person name="Alfaro M."/>
            <person name="Sun H."/>
            <person name="Tritt A."/>
            <person name="Yoshinaga Y."/>
            <person name="Zwiers L.-H."/>
            <person name="Turgeon B."/>
            <person name="Goodwin S."/>
            <person name="Spatafora J."/>
            <person name="Crous P."/>
            <person name="Grigoriev I."/>
        </authorList>
    </citation>
    <scope>NUCLEOTIDE SEQUENCE</scope>
    <source>
        <strain evidence="2">CBS 161.51</strain>
    </source>
</reference>
<protein>
    <recommendedName>
        <fullName evidence="4">F-box domain-containing protein</fullName>
    </recommendedName>
</protein>
<evidence type="ECO:0000313" key="3">
    <source>
        <dbReference type="Proteomes" id="UP000800038"/>
    </source>
</evidence>
<organism evidence="2 3">
    <name type="scientific">Clathrospora elynae</name>
    <dbReference type="NCBI Taxonomy" id="706981"/>
    <lineage>
        <taxon>Eukaryota</taxon>
        <taxon>Fungi</taxon>
        <taxon>Dikarya</taxon>
        <taxon>Ascomycota</taxon>
        <taxon>Pezizomycotina</taxon>
        <taxon>Dothideomycetes</taxon>
        <taxon>Pleosporomycetidae</taxon>
        <taxon>Pleosporales</taxon>
        <taxon>Diademaceae</taxon>
        <taxon>Clathrospora</taxon>
    </lineage>
</organism>
<sequence length="365" mass="41407">MSHSLLFVSISAPHDPSLSQVVLAMKKILFRRAKVRLRRALGFLKLSKSVKSDTRLLNRDPLTPRMVARTRNPTTKPAIEQLALDQTSLSLEDKPTNITSFLDLPAELRNKIHSYLMPDVTHLEDVTGLMYACKKIRQELSTMVLAETNLVLEEAEQQSTALRKSIWEEEEEPGPLITLPHVQTHSQLCNVTFFIPMLYRVLAASRPSGPATHRISMSEAFGDLKKVLGLQLPYLTVSIPCKVIGNANFGQPEIRYRFLSTCYQTFKDMQESFQINMQHVIFDLAHSRWVSETLEHPPLISFVRQVCRKGKVGYGFMGHDPRFELSHAVERYGCDKYHPTDPKMMERLGKIVKRSKMAALGGSSC</sequence>
<dbReference type="EMBL" id="ML976003">
    <property type="protein sequence ID" value="KAF1946392.1"/>
    <property type="molecule type" value="Genomic_DNA"/>
</dbReference>
<proteinExistence type="predicted"/>
<gene>
    <name evidence="2" type="ORF">EJ02DRAFT_232548</name>
</gene>
<evidence type="ECO:0008006" key="4">
    <source>
        <dbReference type="Google" id="ProtNLM"/>
    </source>
</evidence>